<keyword evidence="2" id="KW-0547">Nucleotide-binding</keyword>
<dbReference type="RefSeq" id="WP_002691111.1">
    <property type="nucleotide sequence ID" value="NZ_JH600070.1"/>
</dbReference>
<evidence type="ECO:0000256" key="6">
    <source>
        <dbReference type="ARBA" id="ARBA00038999"/>
    </source>
</evidence>
<evidence type="ECO:0000256" key="2">
    <source>
        <dbReference type="ARBA" id="ARBA00022741"/>
    </source>
</evidence>
<accession>I3CJB3</accession>
<dbReference type="Gene3D" id="3.30.200.20">
    <property type="entry name" value="Phosphorylase Kinase, domain 1"/>
    <property type="match status" value="1"/>
</dbReference>
<dbReference type="PANTHER" id="PTHR48013:SF9">
    <property type="entry name" value="DUAL SPECIFICITY MITOGEN-ACTIVATED PROTEIN KINASE KINASE 5"/>
    <property type="match status" value="1"/>
</dbReference>
<dbReference type="Gene3D" id="1.10.510.10">
    <property type="entry name" value="Transferase(Phosphotransferase) domain 1"/>
    <property type="match status" value="1"/>
</dbReference>
<evidence type="ECO:0000256" key="5">
    <source>
        <dbReference type="ARBA" id="ARBA00038035"/>
    </source>
</evidence>
<dbReference type="SUPFAM" id="SSF56112">
    <property type="entry name" value="Protein kinase-like (PK-like)"/>
    <property type="match status" value="1"/>
</dbReference>
<gene>
    <name evidence="11" type="ORF">BegalDRAFT_2874</name>
</gene>
<evidence type="ECO:0000256" key="4">
    <source>
        <dbReference type="ARBA" id="ARBA00022840"/>
    </source>
</evidence>
<comment type="similarity">
    <text evidence="5">Belongs to the protein kinase superfamily. STE Ser/Thr protein kinase family. MAP kinase kinase subfamily.</text>
</comment>
<dbReference type="PANTHER" id="PTHR48013">
    <property type="entry name" value="DUAL SPECIFICITY MITOGEN-ACTIVATED PROTEIN KINASE KINASE 5-RELATED"/>
    <property type="match status" value="1"/>
</dbReference>
<dbReference type="PROSITE" id="PS00109">
    <property type="entry name" value="PROTEIN_KINASE_TYR"/>
    <property type="match status" value="1"/>
</dbReference>
<dbReference type="InterPro" id="IPR011009">
    <property type="entry name" value="Kinase-like_dom_sf"/>
</dbReference>
<evidence type="ECO:0000256" key="9">
    <source>
        <dbReference type="ARBA" id="ARBA00051693"/>
    </source>
</evidence>
<dbReference type="PROSITE" id="PS50011">
    <property type="entry name" value="PROTEIN_KINASE_DOM"/>
    <property type="match status" value="1"/>
</dbReference>
<dbReference type="eggNOG" id="COG4248">
    <property type="taxonomic scope" value="Bacteria"/>
</dbReference>
<evidence type="ECO:0000256" key="3">
    <source>
        <dbReference type="ARBA" id="ARBA00022777"/>
    </source>
</evidence>
<dbReference type="EMBL" id="JH600070">
    <property type="protein sequence ID" value="EIJ43706.1"/>
    <property type="molecule type" value="Genomic_DNA"/>
</dbReference>
<keyword evidence="12" id="KW-1185">Reference proteome</keyword>
<dbReference type="GO" id="GO:0004672">
    <property type="term" value="F:protein kinase activity"/>
    <property type="evidence" value="ECO:0007669"/>
    <property type="project" value="InterPro"/>
</dbReference>
<protein>
    <recommendedName>
        <fullName evidence="6">mitogen-activated protein kinase kinase</fullName>
        <ecNumber evidence="6">2.7.12.2</ecNumber>
    </recommendedName>
</protein>
<evidence type="ECO:0000256" key="8">
    <source>
        <dbReference type="ARBA" id="ARBA00049299"/>
    </source>
</evidence>
<dbReference type="STRING" id="395493.BegalDRAFT_2874"/>
<organism evidence="11 12">
    <name type="scientific">Beggiatoa alba B18LD</name>
    <dbReference type="NCBI Taxonomy" id="395493"/>
    <lineage>
        <taxon>Bacteria</taxon>
        <taxon>Pseudomonadati</taxon>
        <taxon>Pseudomonadota</taxon>
        <taxon>Gammaproteobacteria</taxon>
        <taxon>Thiotrichales</taxon>
        <taxon>Thiotrichaceae</taxon>
        <taxon>Beggiatoa</taxon>
    </lineage>
</organism>
<comment type="catalytic activity">
    <reaction evidence="7">
        <text>L-seryl-[protein] + ATP = O-phospho-L-seryl-[protein] + ADP + H(+)</text>
        <dbReference type="Rhea" id="RHEA:17989"/>
        <dbReference type="Rhea" id="RHEA-COMP:9863"/>
        <dbReference type="Rhea" id="RHEA-COMP:11604"/>
        <dbReference type="ChEBI" id="CHEBI:15378"/>
        <dbReference type="ChEBI" id="CHEBI:29999"/>
        <dbReference type="ChEBI" id="CHEBI:30616"/>
        <dbReference type="ChEBI" id="CHEBI:83421"/>
        <dbReference type="ChEBI" id="CHEBI:456216"/>
        <dbReference type="EC" id="2.7.12.2"/>
    </reaction>
</comment>
<dbReference type="OrthoDB" id="1022767at2"/>
<evidence type="ECO:0000256" key="7">
    <source>
        <dbReference type="ARBA" id="ARBA00049014"/>
    </source>
</evidence>
<evidence type="ECO:0000256" key="1">
    <source>
        <dbReference type="ARBA" id="ARBA00022679"/>
    </source>
</evidence>
<feature type="domain" description="Protein kinase" evidence="10">
    <location>
        <begin position="18"/>
        <end position="308"/>
    </location>
</feature>
<comment type="catalytic activity">
    <reaction evidence="9">
        <text>L-tyrosyl-[protein] + ATP = O-phospho-L-tyrosyl-[protein] + ADP + H(+)</text>
        <dbReference type="Rhea" id="RHEA:10596"/>
        <dbReference type="Rhea" id="RHEA-COMP:10136"/>
        <dbReference type="Rhea" id="RHEA-COMP:20101"/>
        <dbReference type="ChEBI" id="CHEBI:15378"/>
        <dbReference type="ChEBI" id="CHEBI:30616"/>
        <dbReference type="ChEBI" id="CHEBI:46858"/>
        <dbReference type="ChEBI" id="CHEBI:61978"/>
        <dbReference type="ChEBI" id="CHEBI:456216"/>
        <dbReference type="EC" id="2.7.12.2"/>
    </reaction>
</comment>
<dbReference type="EC" id="2.7.12.2" evidence="6"/>
<sequence>MSLRKGQPVTAEILQYALVVQEKLGEGGQGEVYRVTHQDQQAYALKWYNVEQSTPEQQKSIRDLVTHGVPRGAAGKRFIWPLDIVTTANSAQFGYLMPLIDTQRFGELGEIQAHRKPAPSFATLCEISYQIANSYRTLHLEGYCYRDISAGNIMFDTQTGETLICDNDNVGINNSKEGAQIWGTMEYMAPEVIRGQAKPSIETDQYSLAILLFNLWVWHHPMHGEMEYQIYVWDLPAKKRIYGENPVFIFDPHNRSNQLPADAEYNTARKRWQYCPPSLQALFIRAFTEGLHYPAKRVTEGEWQDLFLELKDNVLACPKCHAENLWSAQQNQVRCWHCQTIIAIPPKLQITHTKGKHILLLHKGTQLLQRHIQPSSDKTSQVIGEVVQNPNNPTVWGIRNLTGYNWTATLPNGQIKTVEPQRAAPLSLGLRLDLFAGNAWAEIIN</sequence>
<dbReference type="HOGENOM" id="CLU_586510_0_0_6"/>
<evidence type="ECO:0000259" key="10">
    <source>
        <dbReference type="PROSITE" id="PS50011"/>
    </source>
</evidence>
<evidence type="ECO:0000313" key="11">
    <source>
        <dbReference type="EMBL" id="EIJ43706.1"/>
    </source>
</evidence>
<proteinExistence type="inferred from homology"/>
<dbReference type="SMART" id="SM00220">
    <property type="entry name" value="S_TKc"/>
    <property type="match status" value="1"/>
</dbReference>
<dbReference type="Proteomes" id="UP000005744">
    <property type="component" value="Unassembled WGS sequence"/>
</dbReference>
<dbReference type="AlphaFoldDB" id="I3CJB3"/>
<dbReference type="GO" id="GO:0005524">
    <property type="term" value="F:ATP binding"/>
    <property type="evidence" value="ECO:0007669"/>
    <property type="project" value="UniProtKB-KW"/>
</dbReference>
<keyword evidence="1" id="KW-0808">Transferase</keyword>
<reference evidence="11 12" key="1">
    <citation type="submission" date="2011-11" db="EMBL/GenBank/DDBJ databases">
        <title>Improved High-Quality Draft sequence of Beggiatoa alba B18lD.</title>
        <authorList>
            <consortium name="US DOE Joint Genome Institute"/>
            <person name="Lucas S."/>
            <person name="Han J."/>
            <person name="Lapidus A."/>
            <person name="Cheng J.-F."/>
            <person name="Goodwin L."/>
            <person name="Pitluck S."/>
            <person name="Peters L."/>
            <person name="Mikhailova N."/>
            <person name="Held B."/>
            <person name="Detter J.C."/>
            <person name="Han C."/>
            <person name="Tapia R."/>
            <person name="Land M."/>
            <person name="Hauser L."/>
            <person name="Kyrpides N."/>
            <person name="Ivanova N."/>
            <person name="Pagani I."/>
            <person name="Samuel K."/>
            <person name="Teske A."/>
            <person name="Mueller J."/>
            <person name="Woyke T."/>
        </authorList>
    </citation>
    <scope>NUCLEOTIDE SEQUENCE [LARGE SCALE GENOMIC DNA]</scope>
    <source>
        <strain evidence="11 12">B18LD</strain>
    </source>
</reference>
<evidence type="ECO:0000313" key="12">
    <source>
        <dbReference type="Proteomes" id="UP000005744"/>
    </source>
</evidence>
<comment type="catalytic activity">
    <reaction evidence="8">
        <text>L-threonyl-[protein] + ATP = O-phospho-L-threonyl-[protein] + ADP + H(+)</text>
        <dbReference type="Rhea" id="RHEA:46608"/>
        <dbReference type="Rhea" id="RHEA-COMP:11060"/>
        <dbReference type="Rhea" id="RHEA-COMP:11605"/>
        <dbReference type="ChEBI" id="CHEBI:15378"/>
        <dbReference type="ChEBI" id="CHEBI:30013"/>
        <dbReference type="ChEBI" id="CHEBI:30616"/>
        <dbReference type="ChEBI" id="CHEBI:61977"/>
        <dbReference type="ChEBI" id="CHEBI:456216"/>
        <dbReference type="EC" id="2.7.12.2"/>
    </reaction>
</comment>
<keyword evidence="3" id="KW-0418">Kinase</keyword>
<name>I3CJB3_9GAMM</name>
<keyword evidence="4" id="KW-0067">ATP-binding</keyword>
<dbReference type="Pfam" id="PF00069">
    <property type="entry name" value="Pkinase"/>
    <property type="match status" value="1"/>
</dbReference>
<dbReference type="InterPro" id="IPR008266">
    <property type="entry name" value="Tyr_kinase_AS"/>
</dbReference>
<dbReference type="InterPro" id="IPR000719">
    <property type="entry name" value="Prot_kinase_dom"/>
</dbReference>